<evidence type="ECO:0000256" key="1">
    <source>
        <dbReference type="ARBA" id="ARBA00004651"/>
    </source>
</evidence>
<keyword evidence="6 7" id="KW-0472">Membrane</keyword>
<keyword evidence="4 7" id="KW-0812">Transmembrane</keyword>
<evidence type="ECO:0000256" key="7">
    <source>
        <dbReference type="RuleBase" id="RU363032"/>
    </source>
</evidence>
<feature type="transmembrane region" description="Helical" evidence="7">
    <location>
        <begin position="83"/>
        <end position="108"/>
    </location>
</feature>
<keyword evidence="5 7" id="KW-1133">Transmembrane helix</keyword>
<evidence type="ECO:0000256" key="4">
    <source>
        <dbReference type="ARBA" id="ARBA00022692"/>
    </source>
</evidence>
<feature type="domain" description="ABC transmembrane type-1" evidence="8">
    <location>
        <begin position="1"/>
        <end position="113"/>
    </location>
</feature>
<comment type="subcellular location">
    <subcellularLocation>
        <location evidence="1 7">Cell membrane</location>
        <topology evidence="1 7">Multi-pass membrane protein</topology>
    </subcellularLocation>
</comment>
<dbReference type="Gene3D" id="1.10.3720.10">
    <property type="entry name" value="MetI-like"/>
    <property type="match status" value="1"/>
</dbReference>
<dbReference type="InterPro" id="IPR000515">
    <property type="entry name" value="MetI-like"/>
</dbReference>
<comment type="caution">
    <text evidence="7">Lacks conserved residue(s) required for the propagation of feature annotation.</text>
</comment>
<dbReference type="SUPFAM" id="SSF161098">
    <property type="entry name" value="MetI-like"/>
    <property type="match status" value="1"/>
</dbReference>
<proteinExistence type="inferred from homology"/>
<dbReference type="InterPro" id="IPR035906">
    <property type="entry name" value="MetI-like_sf"/>
</dbReference>
<dbReference type="EMBL" id="BEXA01000003">
    <property type="protein sequence ID" value="GAY73358.1"/>
    <property type="molecule type" value="Genomic_DNA"/>
</dbReference>
<accession>A0A401FM70</accession>
<dbReference type="PROSITE" id="PS50928">
    <property type="entry name" value="ABC_TM1"/>
    <property type="match status" value="1"/>
</dbReference>
<evidence type="ECO:0000256" key="2">
    <source>
        <dbReference type="ARBA" id="ARBA00022448"/>
    </source>
</evidence>
<evidence type="ECO:0000256" key="5">
    <source>
        <dbReference type="ARBA" id="ARBA00022989"/>
    </source>
</evidence>
<protein>
    <submittedName>
        <fullName evidence="9">Oligopeptide transport system permease protein OppB</fullName>
    </submittedName>
</protein>
<dbReference type="GO" id="GO:0005886">
    <property type="term" value="C:plasma membrane"/>
    <property type="evidence" value="ECO:0007669"/>
    <property type="project" value="UniProtKB-SubCell"/>
</dbReference>
<comment type="similarity">
    <text evidence="7">Belongs to the binding-protein-dependent transport system permease family.</text>
</comment>
<comment type="caution">
    <text evidence="9">The sequence shown here is derived from an EMBL/GenBank/DDBJ whole genome shotgun (WGS) entry which is preliminary data.</text>
</comment>
<dbReference type="Proteomes" id="UP000286974">
    <property type="component" value="Unassembled WGS sequence"/>
</dbReference>
<keyword evidence="2 7" id="KW-0813">Transport</keyword>
<dbReference type="PANTHER" id="PTHR43163:SF6">
    <property type="entry name" value="DIPEPTIDE TRANSPORT SYSTEM PERMEASE PROTEIN DPPB-RELATED"/>
    <property type="match status" value="1"/>
</dbReference>
<dbReference type="PANTHER" id="PTHR43163">
    <property type="entry name" value="DIPEPTIDE TRANSPORT SYSTEM PERMEASE PROTEIN DPPB-RELATED"/>
    <property type="match status" value="1"/>
</dbReference>
<dbReference type="CDD" id="cd06261">
    <property type="entry name" value="TM_PBP2"/>
    <property type="match status" value="1"/>
</dbReference>
<keyword evidence="10" id="KW-1185">Reference proteome</keyword>
<reference evidence="9 10" key="1">
    <citation type="submission" date="2017-11" db="EMBL/GenBank/DDBJ databases">
        <title>Draft Genome Sequence of Lactobacillus curieae NBRC 111893 isolated from Koso, a Japanese sugar-Vegetable Fermented Beverage.</title>
        <authorList>
            <person name="Chiou T.Y."/>
            <person name="Oshima K."/>
            <person name="Suda W."/>
            <person name="Hattori M."/>
            <person name="Takahashi T."/>
        </authorList>
    </citation>
    <scope>NUCLEOTIDE SEQUENCE [LARGE SCALE GENOMIC DNA]</scope>
    <source>
        <strain evidence="9 10">NBRC111893</strain>
    </source>
</reference>
<evidence type="ECO:0000256" key="3">
    <source>
        <dbReference type="ARBA" id="ARBA00022475"/>
    </source>
</evidence>
<gene>
    <name evidence="9" type="ORF">NBRC111893_1504</name>
</gene>
<keyword evidence="3" id="KW-1003">Cell membrane</keyword>
<evidence type="ECO:0000256" key="6">
    <source>
        <dbReference type="ARBA" id="ARBA00023136"/>
    </source>
</evidence>
<dbReference type="Pfam" id="PF00528">
    <property type="entry name" value="BPD_transp_1"/>
    <property type="match status" value="1"/>
</dbReference>
<organism evidence="9 10">
    <name type="scientific">Lentilactobacillus kosonis</name>
    <dbReference type="NCBI Taxonomy" id="2810561"/>
    <lineage>
        <taxon>Bacteria</taxon>
        <taxon>Bacillati</taxon>
        <taxon>Bacillota</taxon>
        <taxon>Bacilli</taxon>
        <taxon>Lactobacillales</taxon>
        <taxon>Lactobacillaceae</taxon>
        <taxon>Lentilactobacillus</taxon>
    </lineage>
</organism>
<evidence type="ECO:0000313" key="9">
    <source>
        <dbReference type="EMBL" id="GAY73358.1"/>
    </source>
</evidence>
<dbReference type="GO" id="GO:0055085">
    <property type="term" value="P:transmembrane transport"/>
    <property type="evidence" value="ECO:0007669"/>
    <property type="project" value="InterPro"/>
</dbReference>
<evidence type="ECO:0000259" key="8">
    <source>
        <dbReference type="PROSITE" id="PS50928"/>
    </source>
</evidence>
<evidence type="ECO:0000313" key="10">
    <source>
        <dbReference type="Proteomes" id="UP000286974"/>
    </source>
</evidence>
<sequence>MLAILLQYYLGLKLQLFPIADWQGFSYTILPTLALAAAPLAESARFMRTEMVDVLNSDYIELAKSKGLSKFGIIYHHALRNSLIPLITIVGPLAVNIMTGSMVVEIFLNSRNW</sequence>
<name>A0A401FM70_9LACO</name>
<dbReference type="AlphaFoldDB" id="A0A401FM70"/>